<evidence type="ECO:0000256" key="2">
    <source>
        <dbReference type="SAM" id="Phobius"/>
    </source>
</evidence>
<keyword evidence="4" id="KW-1185">Reference proteome</keyword>
<gene>
    <name evidence="3" type="ORF">HNR73_000664</name>
</gene>
<keyword evidence="2" id="KW-0472">Membrane</keyword>
<reference evidence="3 4" key="1">
    <citation type="submission" date="2020-08" db="EMBL/GenBank/DDBJ databases">
        <title>Genomic Encyclopedia of Type Strains, Phase IV (KMG-IV): sequencing the most valuable type-strain genomes for metagenomic binning, comparative biology and taxonomic classification.</title>
        <authorList>
            <person name="Goeker M."/>
        </authorList>
    </citation>
    <scope>NUCLEOTIDE SEQUENCE [LARGE SCALE GENOMIC DNA]</scope>
    <source>
        <strain evidence="3 4">YIM 65646</strain>
    </source>
</reference>
<sequence>MAQQPPPGNYPPPPGGQYPPPGGQPPPGGFPPPGGQPPPPGGFPPPPPPAKKGGGGKIAAIVGVVVVGIIVLVLKFGIGAIFNSASELDAKVGDCLDSPSDPNDTSIVDCSDAEAVYTVTSVEQNPGTDSTTYCLNDEAATQYLAEGESLTNPDVIYCIASK</sequence>
<protein>
    <submittedName>
        <fullName evidence="3">Uncharacterized protein</fullName>
    </submittedName>
</protein>
<evidence type="ECO:0000256" key="1">
    <source>
        <dbReference type="SAM" id="MobiDB-lite"/>
    </source>
</evidence>
<evidence type="ECO:0000313" key="3">
    <source>
        <dbReference type="EMBL" id="MBB6032822.1"/>
    </source>
</evidence>
<dbReference type="SUPFAM" id="SSF81995">
    <property type="entry name" value="beta-sandwich domain of Sec23/24"/>
    <property type="match status" value="1"/>
</dbReference>
<keyword evidence="2" id="KW-0812">Transmembrane</keyword>
<name>A0A841FGZ0_9ACTN</name>
<evidence type="ECO:0000313" key="4">
    <source>
        <dbReference type="Proteomes" id="UP000548476"/>
    </source>
</evidence>
<keyword evidence="2" id="KW-1133">Transmembrane helix</keyword>
<dbReference type="AlphaFoldDB" id="A0A841FGZ0"/>
<comment type="caution">
    <text evidence="3">The sequence shown here is derived from an EMBL/GenBank/DDBJ whole genome shotgun (WGS) entry which is preliminary data.</text>
</comment>
<dbReference type="RefSeq" id="WP_184785681.1">
    <property type="nucleotide sequence ID" value="NZ_BONT01000034.1"/>
</dbReference>
<feature type="region of interest" description="Disordered" evidence="1">
    <location>
        <begin position="1"/>
        <end position="55"/>
    </location>
</feature>
<dbReference type="EMBL" id="JACHGT010000001">
    <property type="protein sequence ID" value="MBB6032822.1"/>
    <property type="molecule type" value="Genomic_DNA"/>
</dbReference>
<dbReference type="Proteomes" id="UP000548476">
    <property type="component" value="Unassembled WGS sequence"/>
</dbReference>
<proteinExistence type="predicted"/>
<feature type="compositionally biased region" description="Pro residues" evidence="1">
    <location>
        <begin position="1"/>
        <end position="50"/>
    </location>
</feature>
<organism evidence="3 4">
    <name type="scientific">Phytomonospora endophytica</name>
    <dbReference type="NCBI Taxonomy" id="714109"/>
    <lineage>
        <taxon>Bacteria</taxon>
        <taxon>Bacillati</taxon>
        <taxon>Actinomycetota</taxon>
        <taxon>Actinomycetes</taxon>
        <taxon>Micromonosporales</taxon>
        <taxon>Micromonosporaceae</taxon>
        <taxon>Phytomonospora</taxon>
    </lineage>
</organism>
<feature type="transmembrane region" description="Helical" evidence="2">
    <location>
        <begin position="58"/>
        <end position="82"/>
    </location>
</feature>
<accession>A0A841FGZ0</accession>